<dbReference type="Pfam" id="PF09952">
    <property type="entry name" value="AbiEi_2"/>
    <property type="match status" value="1"/>
</dbReference>
<evidence type="ECO:0000313" key="1">
    <source>
        <dbReference type="EMBL" id="MEF3078904.1"/>
    </source>
</evidence>
<accession>A0ABU7W4L4</accession>
<evidence type="ECO:0000313" key="2">
    <source>
        <dbReference type="Proteomes" id="UP001356704"/>
    </source>
</evidence>
<dbReference type="RefSeq" id="WP_331809680.1">
    <property type="nucleotide sequence ID" value="NZ_JAZHOU010000002.1"/>
</dbReference>
<reference evidence="1 2" key="1">
    <citation type="submission" date="2024-02" db="EMBL/GenBank/DDBJ databases">
        <title>Winogradskyella poriferorum JCM 12885.</title>
        <authorList>
            <person name="Zhang D.-F."/>
            <person name="Fu Z.-Y."/>
        </authorList>
    </citation>
    <scope>NUCLEOTIDE SEQUENCE [LARGE SCALE GENOMIC DNA]</scope>
    <source>
        <strain evidence="1 2">JCM 12885</strain>
    </source>
</reference>
<protein>
    <submittedName>
        <fullName evidence="1">Type IV toxin-antitoxin system AbiEi family antitoxin</fullName>
    </submittedName>
</protein>
<dbReference type="InterPro" id="IPR019238">
    <property type="entry name" value="AbiEi_2"/>
</dbReference>
<gene>
    <name evidence="1" type="ORF">V1468_07810</name>
</gene>
<dbReference type="EMBL" id="JAZHOU010000002">
    <property type="protein sequence ID" value="MEF3078904.1"/>
    <property type="molecule type" value="Genomic_DNA"/>
</dbReference>
<name>A0ABU7W4L4_9FLAO</name>
<keyword evidence="2" id="KW-1185">Reference proteome</keyword>
<sequence length="331" mass="39201">MNEIDILNKAIHNLEKDIPITWNWKNMDYNNDIGIDGELDLIINNQNILMVVEVKKDVKNHQLFNIIEYNNRFENFLLVAERLYPKVKKELRENQVNYLEGNGNVYINKADIFLYVDTNKTVKNQKEKGNRAFTKTGLKVVFHFLLNPLLINQTQREIADITNVALGNIPLIINGLLENNFILKLNKNEYVINNYQELLNKWITEFEQTLKPTIFKQRFRFQNENQDWRALQLNTEKTVWGGEPAGDIMTNHLRPENFTLYTNETTRDLMMNYRLLPDDEGNIWVYDKFWTMDFNNIAPAELVYTDLIINDDKRSKETAKLIFDEYIQPNI</sequence>
<proteinExistence type="predicted"/>
<dbReference type="Proteomes" id="UP001356704">
    <property type="component" value="Unassembled WGS sequence"/>
</dbReference>
<organism evidence="1 2">
    <name type="scientific">Winogradskyella poriferorum</name>
    <dbReference type="NCBI Taxonomy" id="307627"/>
    <lineage>
        <taxon>Bacteria</taxon>
        <taxon>Pseudomonadati</taxon>
        <taxon>Bacteroidota</taxon>
        <taxon>Flavobacteriia</taxon>
        <taxon>Flavobacteriales</taxon>
        <taxon>Flavobacteriaceae</taxon>
        <taxon>Winogradskyella</taxon>
    </lineage>
</organism>
<comment type="caution">
    <text evidence="1">The sequence shown here is derived from an EMBL/GenBank/DDBJ whole genome shotgun (WGS) entry which is preliminary data.</text>
</comment>